<dbReference type="PANTHER" id="PTHR36888:SF2">
    <property type="entry name" value="TETRATRICOPEPTIDE REPEAT (TPR)-LIKE SUPERFAMILY PROTEIN"/>
    <property type="match status" value="1"/>
</dbReference>
<accession>A0A0D9WUG6</accession>
<name>A0A0D9WUG6_9ORYZ</name>
<keyword evidence="3" id="KW-1185">Reference proteome</keyword>
<feature type="region of interest" description="Disordered" evidence="1">
    <location>
        <begin position="155"/>
        <end position="206"/>
    </location>
</feature>
<evidence type="ECO:0000313" key="3">
    <source>
        <dbReference type="Proteomes" id="UP000032180"/>
    </source>
</evidence>
<reference evidence="2" key="3">
    <citation type="submission" date="2015-04" db="UniProtKB">
        <authorList>
            <consortium name="EnsemblPlants"/>
        </authorList>
    </citation>
    <scope>IDENTIFICATION</scope>
</reference>
<dbReference type="SUPFAM" id="SSF48452">
    <property type="entry name" value="TPR-like"/>
    <property type="match status" value="1"/>
</dbReference>
<organism evidence="2 3">
    <name type="scientific">Leersia perrieri</name>
    <dbReference type="NCBI Taxonomy" id="77586"/>
    <lineage>
        <taxon>Eukaryota</taxon>
        <taxon>Viridiplantae</taxon>
        <taxon>Streptophyta</taxon>
        <taxon>Embryophyta</taxon>
        <taxon>Tracheophyta</taxon>
        <taxon>Spermatophyta</taxon>
        <taxon>Magnoliopsida</taxon>
        <taxon>Liliopsida</taxon>
        <taxon>Poales</taxon>
        <taxon>Poaceae</taxon>
        <taxon>BOP clade</taxon>
        <taxon>Oryzoideae</taxon>
        <taxon>Oryzeae</taxon>
        <taxon>Oryzinae</taxon>
        <taxon>Leersia</taxon>
    </lineage>
</organism>
<dbReference type="Proteomes" id="UP000032180">
    <property type="component" value="Chromosome 6"/>
</dbReference>
<dbReference type="HOGENOM" id="CLU_019763_0_0_1"/>
<evidence type="ECO:0000256" key="1">
    <source>
        <dbReference type="SAM" id="MobiDB-lite"/>
    </source>
</evidence>
<sequence>MATSMMPCSSAIAAAAAFPQPQGFLVVLRLRSRGARSIRRPVRCSYNGWGDLAAEPDGLPSFPLQPSLLLLPLLLLLLLPIPPLPILAAAFAAGFATRHLAAPAPAADSHRLAQISSSSDPALLLHATNQLRDAARLAAPRTTLRDALKDAAAAFFASSPSPPRKKPPKASASAAAETTITTTPPQPQQQQEEGGNGAQAQHNQPPSVRATPIALDMLPFDMDVHDAGRGFTAQDDDGVVSKHSHGRNSCFQQGTRIATDSMEPPLLEKTLEIRDRSYRLKIERRGGNSQPNEAQQMRASDHIVGNPTSSDGMHDETSIAMDSDDEEFSHNVAKAAEILSKARECMMARDDEEAADALLYKSARLLSTAVALRPSSLVAVGQLGNTYLLHGELKLKVSRELRTLLANSTALLNGRSRSRKLDRRILSRENISSALVDVCEECESLLVEAGRSYRMALSIDSGDVKALYNWGLALIFRAQLLADIGPEAAVDADRVYLAAIDKFDAMLSRSNTYAPEALYRWGIALQQRSYLRSGNNKEKIRLLEQAKSMFEDVLYVEADNKTYSFFCFLCAIGILPYGS</sequence>
<dbReference type="EnsemblPlants" id="LPERR06G23830.1">
    <property type="protein sequence ID" value="LPERR06G23830.1"/>
    <property type="gene ID" value="LPERR06G23830"/>
</dbReference>
<dbReference type="InterPro" id="IPR011990">
    <property type="entry name" value="TPR-like_helical_dom_sf"/>
</dbReference>
<evidence type="ECO:0000313" key="2">
    <source>
        <dbReference type="EnsemblPlants" id="LPERR06G23830.1"/>
    </source>
</evidence>
<dbReference type="AlphaFoldDB" id="A0A0D9WUG6"/>
<reference evidence="2 3" key="1">
    <citation type="submission" date="2012-08" db="EMBL/GenBank/DDBJ databases">
        <title>Oryza genome evolution.</title>
        <authorList>
            <person name="Wing R.A."/>
        </authorList>
    </citation>
    <scope>NUCLEOTIDE SEQUENCE</scope>
</reference>
<proteinExistence type="predicted"/>
<dbReference type="STRING" id="77586.A0A0D9WUG6"/>
<reference evidence="3" key="2">
    <citation type="submission" date="2013-12" db="EMBL/GenBank/DDBJ databases">
        <authorList>
            <person name="Yu Y."/>
            <person name="Lee S."/>
            <person name="de Baynast K."/>
            <person name="Wissotski M."/>
            <person name="Liu L."/>
            <person name="Talag J."/>
            <person name="Goicoechea J."/>
            <person name="Angelova A."/>
            <person name="Jetty R."/>
            <person name="Kudrna D."/>
            <person name="Golser W."/>
            <person name="Rivera L."/>
            <person name="Zhang J."/>
            <person name="Wing R."/>
        </authorList>
    </citation>
    <scope>NUCLEOTIDE SEQUENCE</scope>
</reference>
<dbReference type="PANTHER" id="PTHR36888">
    <property type="entry name" value="TETRATRICOPEPTIDE-LIKE HELICAL DOMAIN-CONTAINING PROTEIN-RELATED"/>
    <property type="match status" value="1"/>
</dbReference>
<dbReference type="eggNOG" id="ENOG502QVKT">
    <property type="taxonomic scope" value="Eukaryota"/>
</dbReference>
<feature type="compositionally biased region" description="Low complexity" evidence="1">
    <location>
        <begin position="169"/>
        <end position="193"/>
    </location>
</feature>
<dbReference type="Gene3D" id="1.25.40.10">
    <property type="entry name" value="Tetratricopeptide repeat domain"/>
    <property type="match status" value="1"/>
</dbReference>
<protein>
    <submittedName>
        <fullName evidence="2">Uncharacterized protein</fullName>
    </submittedName>
</protein>
<dbReference type="Gramene" id="LPERR06G23830.1">
    <property type="protein sequence ID" value="LPERR06G23830.1"/>
    <property type="gene ID" value="LPERR06G23830"/>
</dbReference>